<evidence type="ECO:0000313" key="1">
    <source>
        <dbReference type="EMBL" id="GBL89511.1"/>
    </source>
</evidence>
<proteinExistence type="predicted"/>
<dbReference type="EMBL" id="BGPR01000065">
    <property type="protein sequence ID" value="GBL89511.1"/>
    <property type="molecule type" value="Genomic_DNA"/>
</dbReference>
<comment type="caution">
    <text evidence="1">The sequence shown here is derived from an EMBL/GenBank/DDBJ whole genome shotgun (WGS) entry which is preliminary data.</text>
</comment>
<sequence>MSKSTGVSYIPVAFTRHEGTLENRGDNLIWDHATVPPRPIHLCPNNRYLASVPRRINVQTGLDAYQRAFGDLVRTSLKILPDTIVQERVHFRGHTRSEYRPARRLETIHVDRTQSTSTKRNQHVSSLRSCVQCHLSISHQAFLCD</sequence>
<evidence type="ECO:0000313" key="2">
    <source>
        <dbReference type="Proteomes" id="UP000499080"/>
    </source>
</evidence>
<protein>
    <submittedName>
        <fullName evidence="1">Uncharacterized protein</fullName>
    </submittedName>
</protein>
<dbReference type="AlphaFoldDB" id="A0A4Y2BB42"/>
<name>A0A4Y2BB42_ARAVE</name>
<gene>
    <name evidence="1" type="ORF">AVEN_87848_1</name>
</gene>
<organism evidence="1 2">
    <name type="scientific">Araneus ventricosus</name>
    <name type="common">Orbweaver spider</name>
    <name type="synonym">Epeira ventricosa</name>
    <dbReference type="NCBI Taxonomy" id="182803"/>
    <lineage>
        <taxon>Eukaryota</taxon>
        <taxon>Metazoa</taxon>
        <taxon>Ecdysozoa</taxon>
        <taxon>Arthropoda</taxon>
        <taxon>Chelicerata</taxon>
        <taxon>Arachnida</taxon>
        <taxon>Araneae</taxon>
        <taxon>Araneomorphae</taxon>
        <taxon>Entelegynae</taxon>
        <taxon>Araneoidea</taxon>
        <taxon>Araneidae</taxon>
        <taxon>Araneus</taxon>
    </lineage>
</organism>
<reference evidence="1 2" key="1">
    <citation type="journal article" date="2019" name="Sci. Rep.">
        <title>Orb-weaving spider Araneus ventricosus genome elucidates the spidroin gene catalogue.</title>
        <authorList>
            <person name="Kono N."/>
            <person name="Nakamura H."/>
            <person name="Ohtoshi R."/>
            <person name="Moran D.A.P."/>
            <person name="Shinohara A."/>
            <person name="Yoshida Y."/>
            <person name="Fujiwara M."/>
            <person name="Mori M."/>
            <person name="Tomita M."/>
            <person name="Arakawa K."/>
        </authorList>
    </citation>
    <scope>NUCLEOTIDE SEQUENCE [LARGE SCALE GENOMIC DNA]</scope>
</reference>
<dbReference type="Proteomes" id="UP000499080">
    <property type="component" value="Unassembled WGS sequence"/>
</dbReference>
<keyword evidence="2" id="KW-1185">Reference proteome</keyword>
<accession>A0A4Y2BB42</accession>